<feature type="compositionally biased region" description="Pro residues" evidence="1">
    <location>
        <begin position="19"/>
        <end position="28"/>
    </location>
</feature>
<organism evidence="2 3">
    <name type="scientific">Ensete ventricosum</name>
    <name type="common">Abyssinian banana</name>
    <name type="synonym">Musa ensete</name>
    <dbReference type="NCBI Taxonomy" id="4639"/>
    <lineage>
        <taxon>Eukaryota</taxon>
        <taxon>Viridiplantae</taxon>
        <taxon>Streptophyta</taxon>
        <taxon>Embryophyta</taxon>
        <taxon>Tracheophyta</taxon>
        <taxon>Spermatophyta</taxon>
        <taxon>Magnoliopsida</taxon>
        <taxon>Liliopsida</taxon>
        <taxon>Zingiberales</taxon>
        <taxon>Musaceae</taxon>
        <taxon>Ensete</taxon>
    </lineage>
</organism>
<feature type="compositionally biased region" description="Pro residues" evidence="1">
    <location>
        <begin position="48"/>
        <end position="62"/>
    </location>
</feature>
<dbReference type="Proteomes" id="UP000287651">
    <property type="component" value="Unassembled WGS sequence"/>
</dbReference>
<gene>
    <name evidence="2" type="ORF">B296_00035759</name>
</gene>
<dbReference type="EMBL" id="AMZH03023910">
    <property type="protein sequence ID" value="RRT36217.1"/>
    <property type="molecule type" value="Genomic_DNA"/>
</dbReference>
<evidence type="ECO:0000313" key="3">
    <source>
        <dbReference type="Proteomes" id="UP000287651"/>
    </source>
</evidence>
<protein>
    <submittedName>
        <fullName evidence="2">Uncharacterized protein</fullName>
    </submittedName>
</protein>
<reference evidence="2 3" key="1">
    <citation type="journal article" date="2014" name="Agronomy (Basel)">
        <title>A Draft Genome Sequence for Ensete ventricosum, the Drought-Tolerant Tree Against Hunger.</title>
        <authorList>
            <person name="Harrison J."/>
            <person name="Moore K.A."/>
            <person name="Paszkiewicz K."/>
            <person name="Jones T."/>
            <person name="Grant M."/>
            <person name="Ambacheew D."/>
            <person name="Muzemil S."/>
            <person name="Studholme D.J."/>
        </authorList>
    </citation>
    <scope>NUCLEOTIDE SEQUENCE [LARGE SCALE GENOMIC DNA]</scope>
</reference>
<evidence type="ECO:0000256" key="1">
    <source>
        <dbReference type="SAM" id="MobiDB-lite"/>
    </source>
</evidence>
<comment type="caution">
    <text evidence="2">The sequence shown here is derived from an EMBL/GenBank/DDBJ whole genome shotgun (WGS) entry which is preliminary data.</text>
</comment>
<proteinExistence type="predicted"/>
<dbReference type="AlphaFoldDB" id="A0A426X9R4"/>
<feature type="region of interest" description="Disordered" evidence="1">
    <location>
        <begin position="12"/>
        <end position="36"/>
    </location>
</feature>
<feature type="region of interest" description="Disordered" evidence="1">
    <location>
        <begin position="48"/>
        <end position="68"/>
    </location>
</feature>
<sequence>MVIVFSPRLQPRPHHGHPLLPPTPPPHGLPSRPSRPLTHLLLPSIDPFLPPQSQPKPSPTLPPSSSSAFSSLCRSRLYRSPRRTPLPPSFIPNRFYRSQALLCRSLDLLFFITIGQPLPSSLIVTVAPLCSARTLLPPLPLQPPQPSPRSHPLCHRGHLCSSPPLLTTPLPPLLPLLPSLP</sequence>
<accession>A0A426X9R4</accession>
<name>A0A426X9R4_ENSVE</name>
<evidence type="ECO:0000313" key="2">
    <source>
        <dbReference type="EMBL" id="RRT36217.1"/>
    </source>
</evidence>